<evidence type="ECO:0000256" key="5">
    <source>
        <dbReference type="ARBA" id="ARBA00022801"/>
    </source>
</evidence>
<keyword evidence="6" id="KW-0460">Magnesium</keyword>
<sequence>MQEDPWTYPAGVKPDRDEEDWNKRAHLLISASESVKKSLRKAYREDPYFKNRYVEEIPNPERVLTPSRFQKGQDGLLYFIDADWRTRLCIPRTKVNWILRWIHDAPHESAHAGPFRFLARLRELFFWKTLAKDAEEFAQTCDVCQKIKIDHRQKMGGLRPAHVPARPFATVSLDLITGLPPSGEERYTAILAIVDKLTRFAIIIPTHNELSQEGFAKFFVDRVVNVFGMPERIICDRDRRWATAFWRSVTDGQTEILNAMIEQMLRAYVATDRSSWSRWLGEIAFAYNSSVHSSTGYSPNFLLFGYHPRGAAGLIAPAGDNVVRPFLPSQKGEDFIAAVEMHRAAARDAVVLAQERQAKAYNKGRRSVDKIEEGDFVLVNPHLLELVDVQGTGKKLVQRTIGPFEVLEKINPVVYRLRLPDTYPMHPVVNLEHLRKYHTSKPEFGERTKLPETHDYIASQEYVVEAIIGHMIKPRKNGNQRFFRVRWEGYGPADDTWVSERDLRNAPALKREYLQLHRLT</sequence>
<dbReference type="GO" id="GO:0005634">
    <property type="term" value="C:nucleus"/>
    <property type="evidence" value="ECO:0007669"/>
    <property type="project" value="UniProtKB-SubCell"/>
</dbReference>
<dbReference type="PANTHER" id="PTHR37984">
    <property type="entry name" value="PROTEIN CBG26694"/>
    <property type="match status" value="1"/>
</dbReference>
<evidence type="ECO:0000256" key="2">
    <source>
        <dbReference type="ARBA" id="ARBA00022670"/>
    </source>
</evidence>
<dbReference type="GO" id="GO:0003677">
    <property type="term" value="F:DNA binding"/>
    <property type="evidence" value="ECO:0007669"/>
    <property type="project" value="UniProtKB-KW"/>
</dbReference>
<keyword evidence="9" id="KW-0695">RNA-directed DNA polymerase</keyword>
<dbReference type="InterPro" id="IPR012337">
    <property type="entry name" value="RNaseH-like_sf"/>
</dbReference>
<dbReference type="GO" id="GO:0006508">
    <property type="term" value="P:proteolysis"/>
    <property type="evidence" value="ECO:0007669"/>
    <property type="project" value="UniProtKB-KW"/>
</dbReference>
<evidence type="ECO:0000256" key="10">
    <source>
        <dbReference type="ARBA" id="ARBA00022932"/>
    </source>
</evidence>
<dbReference type="GO" id="GO:0003964">
    <property type="term" value="F:RNA-directed DNA polymerase activity"/>
    <property type="evidence" value="ECO:0007669"/>
    <property type="project" value="UniProtKB-KW"/>
</dbReference>
<evidence type="ECO:0000256" key="11">
    <source>
        <dbReference type="ARBA" id="ARBA00023125"/>
    </source>
</evidence>
<evidence type="ECO:0000256" key="6">
    <source>
        <dbReference type="ARBA" id="ARBA00022842"/>
    </source>
</evidence>
<organism evidence="16 17">
    <name type="scientific">Mycena sanguinolenta</name>
    <dbReference type="NCBI Taxonomy" id="230812"/>
    <lineage>
        <taxon>Eukaryota</taxon>
        <taxon>Fungi</taxon>
        <taxon>Dikarya</taxon>
        <taxon>Basidiomycota</taxon>
        <taxon>Agaricomycotina</taxon>
        <taxon>Agaricomycetes</taxon>
        <taxon>Agaricomycetidae</taxon>
        <taxon>Agaricales</taxon>
        <taxon>Marasmiineae</taxon>
        <taxon>Mycenaceae</taxon>
        <taxon>Mycena</taxon>
    </lineage>
</organism>
<evidence type="ECO:0000256" key="9">
    <source>
        <dbReference type="ARBA" id="ARBA00022918"/>
    </source>
</evidence>
<dbReference type="PANTHER" id="PTHR37984:SF5">
    <property type="entry name" value="PROTEIN NYNRIN-LIKE"/>
    <property type="match status" value="1"/>
</dbReference>
<evidence type="ECO:0000313" key="17">
    <source>
        <dbReference type="Proteomes" id="UP000623467"/>
    </source>
</evidence>
<evidence type="ECO:0000256" key="8">
    <source>
        <dbReference type="ARBA" id="ARBA00022908"/>
    </source>
</evidence>
<keyword evidence="8" id="KW-0229">DNA integration</keyword>
<dbReference type="Pfam" id="PF00385">
    <property type="entry name" value="Chromo"/>
    <property type="match status" value="1"/>
</dbReference>
<comment type="subcellular location">
    <subcellularLocation>
        <location evidence="1">Nucleus</location>
    </subcellularLocation>
</comment>
<name>A0A8H6XJF5_9AGAR</name>
<dbReference type="Proteomes" id="UP000623467">
    <property type="component" value="Unassembled WGS sequence"/>
</dbReference>
<dbReference type="SUPFAM" id="SSF53098">
    <property type="entry name" value="Ribonuclease H-like"/>
    <property type="match status" value="1"/>
</dbReference>
<reference evidence="16" key="1">
    <citation type="submission" date="2020-05" db="EMBL/GenBank/DDBJ databases">
        <title>Mycena genomes resolve the evolution of fungal bioluminescence.</title>
        <authorList>
            <person name="Tsai I.J."/>
        </authorList>
    </citation>
    <scope>NUCLEOTIDE SEQUENCE</scope>
    <source>
        <strain evidence="16">160909Yilan</strain>
    </source>
</reference>
<dbReference type="GO" id="GO:0006338">
    <property type="term" value="P:chromatin remodeling"/>
    <property type="evidence" value="ECO:0007669"/>
    <property type="project" value="UniProtKB-ARBA"/>
</dbReference>
<dbReference type="GO" id="GO:0004190">
    <property type="term" value="F:aspartic-type endopeptidase activity"/>
    <property type="evidence" value="ECO:0007669"/>
    <property type="project" value="UniProtKB-KW"/>
</dbReference>
<dbReference type="GO" id="GO:0006310">
    <property type="term" value="P:DNA recombination"/>
    <property type="evidence" value="ECO:0007669"/>
    <property type="project" value="UniProtKB-KW"/>
</dbReference>
<keyword evidence="13" id="KW-0539">Nucleus</keyword>
<dbReference type="PROSITE" id="PS00598">
    <property type="entry name" value="CHROMO_1"/>
    <property type="match status" value="1"/>
</dbReference>
<dbReference type="InterPro" id="IPR016197">
    <property type="entry name" value="Chromo-like_dom_sf"/>
</dbReference>
<dbReference type="PROSITE" id="PS50994">
    <property type="entry name" value="INTEGRASE"/>
    <property type="match status" value="1"/>
</dbReference>
<evidence type="ECO:0000256" key="13">
    <source>
        <dbReference type="ARBA" id="ARBA00023242"/>
    </source>
</evidence>
<evidence type="ECO:0000259" key="15">
    <source>
        <dbReference type="PROSITE" id="PS50994"/>
    </source>
</evidence>
<dbReference type="InterPro" id="IPR036397">
    <property type="entry name" value="RNaseH_sf"/>
</dbReference>
<proteinExistence type="predicted"/>
<evidence type="ECO:0000256" key="3">
    <source>
        <dbReference type="ARBA" id="ARBA00022723"/>
    </source>
</evidence>
<dbReference type="Gene3D" id="1.10.340.70">
    <property type="match status" value="1"/>
</dbReference>
<dbReference type="CDD" id="cd00024">
    <property type="entry name" value="CD_CSD"/>
    <property type="match status" value="1"/>
</dbReference>
<dbReference type="Pfam" id="PF17921">
    <property type="entry name" value="Integrase_H2C2"/>
    <property type="match status" value="1"/>
</dbReference>
<feature type="domain" description="Integrase catalytic" evidence="15">
    <location>
        <begin position="163"/>
        <end position="245"/>
    </location>
</feature>
<evidence type="ECO:0000256" key="12">
    <source>
        <dbReference type="ARBA" id="ARBA00023172"/>
    </source>
</evidence>
<keyword evidence="3" id="KW-0479">Metal-binding</keyword>
<dbReference type="InterPro" id="IPR023780">
    <property type="entry name" value="Chromo_domain"/>
</dbReference>
<dbReference type="AlphaFoldDB" id="A0A8H6XJF5"/>
<keyword evidence="5" id="KW-0378">Hydrolase</keyword>
<keyword evidence="2" id="KW-0645">Protease</keyword>
<comment type="caution">
    <text evidence="16">The sequence shown here is derived from an EMBL/GenBank/DDBJ whole genome shotgun (WGS) entry which is preliminary data.</text>
</comment>
<evidence type="ECO:0000313" key="16">
    <source>
        <dbReference type="EMBL" id="KAF7342678.1"/>
    </source>
</evidence>
<protein>
    <submittedName>
        <fullName evidence="16">Integrase catalytic domain-containing protein</fullName>
    </submittedName>
</protein>
<dbReference type="EMBL" id="JACAZH010000025">
    <property type="protein sequence ID" value="KAF7342678.1"/>
    <property type="molecule type" value="Genomic_DNA"/>
</dbReference>
<dbReference type="Gene3D" id="3.30.420.10">
    <property type="entry name" value="Ribonuclease H-like superfamily/Ribonuclease H"/>
    <property type="match status" value="2"/>
</dbReference>
<keyword evidence="12" id="KW-0233">DNA recombination</keyword>
<dbReference type="InterPro" id="IPR023779">
    <property type="entry name" value="Chromodomain_CS"/>
</dbReference>
<dbReference type="OrthoDB" id="2971978at2759"/>
<keyword evidence="10" id="KW-0548">Nucleotidyltransferase</keyword>
<evidence type="ECO:0000259" key="14">
    <source>
        <dbReference type="PROSITE" id="PS50013"/>
    </source>
</evidence>
<dbReference type="PROSITE" id="PS50013">
    <property type="entry name" value="CHROMO_2"/>
    <property type="match status" value="1"/>
</dbReference>
<dbReference type="GO" id="GO:0003723">
    <property type="term" value="F:RNA binding"/>
    <property type="evidence" value="ECO:0007669"/>
    <property type="project" value="UniProtKB-KW"/>
</dbReference>
<keyword evidence="17" id="KW-1185">Reference proteome</keyword>
<gene>
    <name evidence="16" type="ORF">MSAN_02025600</name>
</gene>
<dbReference type="GO" id="GO:0046872">
    <property type="term" value="F:metal ion binding"/>
    <property type="evidence" value="ECO:0007669"/>
    <property type="project" value="UniProtKB-KW"/>
</dbReference>
<dbReference type="Gene3D" id="2.40.50.40">
    <property type="match status" value="1"/>
</dbReference>
<dbReference type="GO" id="GO:0015074">
    <property type="term" value="P:DNA integration"/>
    <property type="evidence" value="ECO:0007669"/>
    <property type="project" value="UniProtKB-KW"/>
</dbReference>
<dbReference type="InterPro" id="IPR056924">
    <property type="entry name" value="SH3_Tf2-1"/>
</dbReference>
<feature type="domain" description="Chromo" evidence="14">
    <location>
        <begin position="462"/>
        <end position="520"/>
    </location>
</feature>
<keyword evidence="7" id="KW-0694">RNA-binding</keyword>
<evidence type="ECO:0000256" key="7">
    <source>
        <dbReference type="ARBA" id="ARBA00022884"/>
    </source>
</evidence>
<keyword evidence="4" id="KW-0064">Aspartyl protease</keyword>
<dbReference type="InterPro" id="IPR041588">
    <property type="entry name" value="Integrase_H2C2"/>
</dbReference>
<keyword evidence="10" id="KW-0808">Transferase</keyword>
<dbReference type="InterPro" id="IPR001584">
    <property type="entry name" value="Integrase_cat-core"/>
</dbReference>
<dbReference type="SUPFAM" id="SSF54160">
    <property type="entry name" value="Chromo domain-like"/>
    <property type="match status" value="1"/>
</dbReference>
<dbReference type="Pfam" id="PF24626">
    <property type="entry name" value="SH3_Tf2-1"/>
    <property type="match status" value="1"/>
</dbReference>
<dbReference type="GO" id="GO:0003887">
    <property type="term" value="F:DNA-directed DNA polymerase activity"/>
    <property type="evidence" value="ECO:0007669"/>
    <property type="project" value="UniProtKB-KW"/>
</dbReference>
<dbReference type="InterPro" id="IPR000953">
    <property type="entry name" value="Chromo/chromo_shadow_dom"/>
</dbReference>
<accession>A0A8H6XJF5</accession>
<keyword evidence="11" id="KW-0238">DNA-binding</keyword>
<evidence type="ECO:0000256" key="4">
    <source>
        <dbReference type="ARBA" id="ARBA00022750"/>
    </source>
</evidence>
<dbReference type="SMART" id="SM00298">
    <property type="entry name" value="CHROMO"/>
    <property type="match status" value="1"/>
</dbReference>
<keyword evidence="10" id="KW-0239">DNA-directed DNA polymerase</keyword>
<dbReference type="InterPro" id="IPR050951">
    <property type="entry name" value="Retrovirus_Pol_polyprotein"/>
</dbReference>
<evidence type="ECO:0000256" key="1">
    <source>
        <dbReference type="ARBA" id="ARBA00004123"/>
    </source>
</evidence>